<feature type="compositionally biased region" description="Polar residues" evidence="4">
    <location>
        <begin position="273"/>
        <end position="307"/>
    </location>
</feature>
<feature type="region of interest" description="Disordered" evidence="4">
    <location>
        <begin position="265"/>
        <end position="331"/>
    </location>
</feature>
<dbReference type="SMART" id="SM00322">
    <property type="entry name" value="KH"/>
    <property type="match status" value="7"/>
</dbReference>
<proteinExistence type="predicted"/>
<feature type="domain" description="K Homology" evidence="5">
    <location>
        <begin position="426"/>
        <end position="495"/>
    </location>
</feature>
<dbReference type="AlphaFoldDB" id="A0A915K9J6"/>
<dbReference type="InterPro" id="IPR004087">
    <property type="entry name" value="KH_dom"/>
</dbReference>
<evidence type="ECO:0000256" key="1">
    <source>
        <dbReference type="ARBA" id="ARBA00022737"/>
    </source>
</evidence>
<sequence>ASVITAEISVPHKIHSSLIGGGGRLIQHIAQTECGGVQIKFPSEKTQSDKITIRGHKEGVEKAKKMLTDLAKDRELTGYTAEVKAKPELFRFLIGRGGSKIHKLRESNPKVKIMLPRSDDADQETIHIVGCKEDVEAAKKQLELIVTELVSIKFVNDLTEIHVDIDPRHHRHFVGRGATVIHEVQDQCGGVVISFPKQNTNSSAVSVKGGKECCESAKKRLLEIVDDLESQVTIKVVIPQRHHGQLLSNRGAKIQEITHRCNVQIKFPERGGRNSNATTQSDQTTSNSASPVNNTATSNGHDASPNGTSDATTTEDENATDSKDIISITGRPEKCEEAKELLIAEIPVSETVNVPFDFHRILIGRNGAEIRKLMDRHHVFIRIPQQEEHSDEITVTGSSSNVAEAISSLMAKVEELEEEAKEKELKSFQASVSVPAEYHSKLIGPKGSEINRIRQKFDVQITIPLRNSENVDEIIITGFEKNANECKEEIERIISEYKSLYTIEVTLDSRIHNRIIGQRGRSVRKIMDDFGVEIRFPRSTDPNPNLIVITGKNEETVYDCIDHLRNLEEEYLQVSNLF</sequence>
<evidence type="ECO:0000256" key="2">
    <source>
        <dbReference type="PROSITE-ProRule" id="PRU00117"/>
    </source>
</evidence>
<feature type="coiled-coil region" evidence="3">
    <location>
        <begin position="399"/>
        <end position="426"/>
    </location>
</feature>
<dbReference type="WBParaSite" id="nRc.2.0.1.t35418-RA">
    <property type="protein sequence ID" value="nRc.2.0.1.t35418-RA"/>
    <property type="gene ID" value="nRc.2.0.1.g35418"/>
</dbReference>
<feature type="domain" description="K Homology" evidence="5">
    <location>
        <begin position="499"/>
        <end position="569"/>
    </location>
</feature>
<keyword evidence="1" id="KW-0677">Repeat</keyword>
<dbReference type="InterPro" id="IPR004088">
    <property type="entry name" value="KH_dom_type_1"/>
</dbReference>
<feature type="domain" description="K Homology" evidence="5">
    <location>
        <begin position="157"/>
        <end position="226"/>
    </location>
</feature>
<dbReference type="CDD" id="cd22417">
    <property type="entry name" value="KH-I_Vigilin_rpt14"/>
    <property type="match status" value="1"/>
</dbReference>
<feature type="domain" description="K Homology" evidence="5">
    <location>
        <begin position="77"/>
        <end position="147"/>
    </location>
</feature>
<dbReference type="PROSITE" id="PS50084">
    <property type="entry name" value="KH_TYPE_1"/>
    <property type="match status" value="7"/>
</dbReference>
<protein>
    <submittedName>
        <fullName evidence="7">K Homology domain-containing protein</fullName>
    </submittedName>
</protein>
<dbReference type="Pfam" id="PF00013">
    <property type="entry name" value="KH_1"/>
    <property type="match status" value="7"/>
</dbReference>
<keyword evidence="3" id="KW-0175">Coiled coil</keyword>
<dbReference type="SUPFAM" id="SSF54791">
    <property type="entry name" value="Eukaryotic type KH-domain (KH-domain type I)"/>
    <property type="match status" value="7"/>
</dbReference>
<dbReference type="Gene3D" id="3.30.1370.10">
    <property type="entry name" value="K Homology domain, type 1"/>
    <property type="match status" value="7"/>
</dbReference>
<dbReference type="CDD" id="cd22418">
    <property type="entry name" value="KH-I_Vigilin_rpt15"/>
    <property type="match status" value="1"/>
</dbReference>
<feature type="domain" description="K Homology" evidence="5">
    <location>
        <begin position="348"/>
        <end position="414"/>
    </location>
</feature>
<feature type="domain" description="K Homology" evidence="5">
    <location>
        <begin position="230"/>
        <end position="347"/>
    </location>
</feature>
<evidence type="ECO:0000313" key="7">
    <source>
        <dbReference type="WBParaSite" id="nRc.2.0.1.t35418-RA"/>
    </source>
</evidence>
<dbReference type="PANTHER" id="PTHR10627:SF31">
    <property type="entry name" value="DODECA-SATELLITE-BINDING PROTEIN 1, ISOFORM A"/>
    <property type="match status" value="1"/>
</dbReference>
<keyword evidence="6" id="KW-1185">Reference proteome</keyword>
<dbReference type="GO" id="GO:0003729">
    <property type="term" value="F:mRNA binding"/>
    <property type="evidence" value="ECO:0007669"/>
    <property type="project" value="TreeGrafter"/>
</dbReference>
<dbReference type="OMA" id="TENCKEA"/>
<dbReference type="InterPro" id="IPR036612">
    <property type="entry name" value="KH_dom_type_1_sf"/>
</dbReference>
<evidence type="ECO:0000313" key="6">
    <source>
        <dbReference type="Proteomes" id="UP000887565"/>
    </source>
</evidence>
<name>A0A915K9J6_ROMCU</name>
<evidence type="ECO:0000256" key="4">
    <source>
        <dbReference type="SAM" id="MobiDB-lite"/>
    </source>
</evidence>
<accession>A0A915K9J6</accession>
<dbReference type="Proteomes" id="UP000887565">
    <property type="component" value="Unplaced"/>
</dbReference>
<keyword evidence="2" id="KW-0694">RNA-binding</keyword>
<evidence type="ECO:0000256" key="3">
    <source>
        <dbReference type="SAM" id="Coils"/>
    </source>
</evidence>
<feature type="domain" description="K Homology" evidence="5">
    <location>
        <begin position="2"/>
        <end position="72"/>
    </location>
</feature>
<evidence type="ECO:0000259" key="5">
    <source>
        <dbReference type="SMART" id="SM00322"/>
    </source>
</evidence>
<dbReference type="PANTHER" id="PTHR10627">
    <property type="entry name" value="SCP160"/>
    <property type="match status" value="1"/>
</dbReference>
<reference evidence="7" key="1">
    <citation type="submission" date="2022-11" db="UniProtKB">
        <authorList>
            <consortium name="WormBaseParasite"/>
        </authorList>
    </citation>
    <scope>IDENTIFICATION</scope>
</reference>
<organism evidence="6 7">
    <name type="scientific">Romanomermis culicivorax</name>
    <name type="common">Nematode worm</name>
    <dbReference type="NCBI Taxonomy" id="13658"/>
    <lineage>
        <taxon>Eukaryota</taxon>
        <taxon>Metazoa</taxon>
        <taxon>Ecdysozoa</taxon>
        <taxon>Nematoda</taxon>
        <taxon>Enoplea</taxon>
        <taxon>Dorylaimia</taxon>
        <taxon>Mermithida</taxon>
        <taxon>Mermithoidea</taxon>
        <taxon>Mermithidae</taxon>
        <taxon>Romanomermis</taxon>
    </lineage>
</organism>